<organism evidence="2 3">
    <name type="scientific">Silvanigrella paludirubra</name>
    <dbReference type="NCBI Taxonomy" id="2499159"/>
    <lineage>
        <taxon>Bacteria</taxon>
        <taxon>Pseudomonadati</taxon>
        <taxon>Bdellovibrionota</taxon>
        <taxon>Oligoflexia</taxon>
        <taxon>Silvanigrellales</taxon>
        <taxon>Silvanigrellaceae</taxon>
        <taxon>Silvanigrella</taxon>
    </lineage>
</organism>
<sequence>MKKILIAVGLFMSDNSYAQNDIPTETSYVQKSEILNLEKFENSLRYNYVLKDQISKKYSIYEEMKKYKIPGISIAAIHNGKIVWIKSYGYKDSQSKEKLYTRDLMQAASISKPFAVLGGLKLASENKFDLDSDINKYLVGWKIPLNKYTKITPVTARMLMSHIGGINVHGFPGIDRSVKPFPTIIDVLNGKKPFVTTDAVEVINTPGKSFSYSGGGTSIVQLAIESIVKEDFTSWMDKNILKKLDMNSSSFHQPLLETNDPFVSSAHNKVGVPYASKYHNYPENAAAGLWTNPTDLANSILHLIGLYYGDSNNLNLDRDLVKQIFIAKKPSQYGLGFEIIKNKKVLSFGHGGSNDGFNSIMYAFVNNSNKNKEKKLMDALIVMTNSDNGMYINEKLIHSFNDVYNIGFKNKKILNPIKIKDNLEKYSLNFKFLDEDDLNIIKFEKNALYLEYNSLSEKLYPVGKDEFMTLQGIKIKYFWSNKKPFIKFYLTDDYELETTVL</sequence>
<dbReference type="InterPro" id="IPR012338">
    <property type="entry name" value="Beta-lactam/transpept-like"/>
</dbReference>
<dbReference type="AlphaFoldDB" id="A0A6N6VUK9"/>
<keyword evidence="3" id="KW-1185">Reference proteome</keyword>
<dbReference type="InterPro" id="IPR050491">
    <property type="entry name" value="AmpC-like"/>
</dbReference>
<dbReference type="OrthoDB" id="9799367at2"/>
<comment type="caution">
    <text evidence="2">The sequence shown here is derived from an EMBL/GenBank/DDBJ whole genome shotgun (WGS) entry which is preliminary data.</text>
</comment>
<feature type="domain" description="Beta-lactamase-related" evidence="1">
    <location>
        <begin position="62"/>
        <end position="377"/>
    </location>
</feature>
<dbReference type="PANTHER" id="PTHR46825:SF12">
    <property type="entry name" value="PENICILLIN-BINDING PROTEIN 4"/>
    <property type="match status" value="1"/>
</dbReference>
<gene>
    <name evidence="2" type="ORF">GCL60_07105</name>
</gene>
<dbReference type="InterPro" id="IPR001466">
    <property type="entry name" value="Beta-lactam-related"/>
</dbReference>
<dbReference type="Pfam" id="PF00144">
    <property type="entry name" value="Beta-lactamase"/>
    <property type="match status" value="1"/>
</dbReference>
<protein>
    <submittedName>
        <fullName evidence="2">Serine hydrolase</fullName>
    </submittedName>
</protein>
<evidence type="ECO:0000313" key="3">
    <source>
        <dbReference type="Proteomes" id="UP000437748"/>
    </source>
</evidence>
<proteinExistence type="predicted"/>
<name>A0A6N6VUK9_9BACT</name>
<reference evidence="2 3" key="1">
    <citation type="submission" date="2019-10" db="EMBL/GenBank/DDBJ databases">
        <title>New species of Slilvanegrellaceae.</title>
        <authorList>
            <person name="Pitt A."/>
            <person name="Hahn M.W."/>
        </authorList>
    </citation>
    <scope>NUCLEOTIDE SEQUENCE [LARGE SCALE GENOMIC DNA]</scope>
    <source>
        <strain evidence="2 3">SP-Ram-0.45-NSY-1</strain>
    </source>
</reference>
<accession>A0A6N6VUK9</accession>
<evidence type="ECO:0000313" key="2">
    <source>
        <dbReference type="EMBL" id="KAB8040025.1"/>
    </source>
</evidence>
<evidence type="ECO:0000259" key="1">
    <source>
        <dbReference type="Pfam" id="PF00144"/>
    </source>
</evidence>
<dbReference type="EMBL" id="WFLM01000002">
    <property type="protein sequence ID" value="KAB8040025.1"/>
    <property type="molecule type" value="Genomic_DNA"/>
</dbReference>
<dbReference type="RefSeq" id="WP_153419758.1">
    <property type="nucleotide sequence ID" value="NZ_WFLM01000002.1"/>
</dbReference>
<dbReference type="Gene3D" id="3.40.710.10">
    <property type="entry name" value="DD-peptidase/beta-lactamase superfamily"/>
    <property type="match status" value="1"/>
</dbReference>
<dbReference type="PANTHER" id="PTHR46825">
    <property type="entry name" value="D-ALANYL-D-ALANINE-CARBOXYPEPTIDASE/ENDOPEPTIDASE AMPH"/>
    <property type="match status" value="1"/>
</dbReference>
<dbReference type="GO" id="GO:0016787">
    <property type="term" value="F:hydrolase activity"/>
    <property type="evidence" value="ECO:0007669"/>
    <property type="project" value="UniProtKB-KW"/>
</dbReference>
<dbReference type="Proteomes" id="UP000437748">
    <property type="component" value="Unassembled WGS sequence"/>
</dbReference>
<dbReference type="SUPFAM" id="SSF56601">
    <property type="entry name" value="beta-lactamase/transpeptidase-like"/>
    <property type="match status" value="1"/>
</dbReference>
<keyword evidence="2" id="KW-0378">Hydrolase</keyword>